<keyword evidence="3" id="KW-1185">Reference proteome</keyword>
<organism evidence="2 3">
    <name type="scientific">Streptomyces indiaensis</name>
    <dbReference type="NCBI Taxonomy" id="284033"/>
    <lineage>
        <taxon>Bacteria</taxon>
        <taxon>Bacillati</taxon>
        <taxon>Actinomycetota</taxon>
        <taxon>Actinomycetes</taxon>
        <taxon>Kitasatosporales</taxon>
        <taxon>Streptomycetaceae</taxon>
        <taxon>Streptomyces</taxon>
    </lineage>
</organism>
<evidence type="ECO:0000313" key="2">
    <source>
        <dbReference type="EMBL" id="GAA2235434.1"/>
    </source>
</evidence>
<accession>A0ABN3DLA8</accession>
<evidence type="ECO:0000256" key="1">
    <source>
        <dbReference type="SAM" id="MobiDB-lite"/>
    </source>
</evidence>
<reference evidence="2 3" key="1">
    <citation type="journal article" date="2019" name="Int. J. Syst. Evol. Microbiol.">
        <title>The Global Catalogue of Microorganisms (GCM) 10K type strain sequencing project: providing services to taxonomists for standard genome sequencing and annotation.</title>
        <authorList>
            <consortium name="The Broad Institute Genomics Platform"/>
            <consortium name="The Broad Institute Genome Sequencing Center for Infectious Disease"/>
            <person name="Wu L."/>
            <person name="Ma J."/>
        </authorList>
    </citation>
    <scope>NUCLEOTIDE SEQUENCE [LARGE SCALE GENOMIC DNA]</scope>
    <source>
        <strain evidence="2 3">JCM 3053</strain>
    </source>
</reference>
<proteinExistence type="predicted"/>
<feature type="region of interest" description="Disordered" evidence="1">
    <location>
        <begin position="50"/>
        <end position="74"/>
    </location>
</feature>
<dbReference type="Proteomes" id="UP001501474">
    <property type="component" value="Unassembled WGS sequence"/>
</dbReference>
<comment type="caution">
    <text evidence="2">The sequence shown here is derived from an EMBL/GenBank/DDBJ whole genome shotgun (WGS) entry which is preliminary data.</text>
</comment>
<evidence type="ECO:0000313" key="3">
    <source>
        <dbReference type="Proteomes" id="UP001501474"/>
    </source>
</evidence>
<dbReference type="EMBL" id="BAAART010000068">
    <property type="protein sequence ID" value="GAA2235434.1"/>
    <property type="molecule type" value="Genomic_DNA"/>
</dbReference>
<gene>
    <name evidence="2" type="ORF">GCM10010104_32770</name>
</gene>
<sequence length="74" mass="7985">MVIRPMWCHHTGFGIALFIGGEDHRPVVRQVPAGPLGGWAVGVQREGRGHVLQDESPYERRAVLGEQAGDGAAQ</sequence>
<protein>
    <submittedName>
        <fullName evidence="2">Uncharacterized protein</fullName>
    </submittedName>
</protein>
<name>A0ABN3DLA8_9ACTN</name>
<feature type="compositionally biased region" description="Basic and acidic residues" evidence="1">
    <location>
        <begin position="50"/>
        <end position="63"/>
    </location>
</feature>